<keyword evidence="1" id="KW-0812">Transmembrane</keyword>
<organism evidence="2">
    <name type="scientific">uncultured Caudovirales phage</name>
    <dbReference type="NCBI Taxonomy" id="2100421"/>
    <lineage>
        <taxon>Viruses</taxon>
        <taxon>Duplodnaviria</taxon>
        <taxon>Heunggongvirae</taxon>
        <taxon>Uroviricota</taxon>
        <taxon>Caudoviricetes</taxon>
        <taxon>Peduoviridae</taxon>
        <taxon>Maltschvirus</taxon>
        <taxon>Maltschvirus maltsch</taxon>
    </lineage>
</organism>
<feature type="transmembrane region" description="Helical" evidence="1">
    <location>
        <begin position="7"/>
        <end position="28"/>
    </location>
</feature>
<protein>
    <submittedName>
        <fullName evidence="2">Uncharacterized protein</fullName>
    </submittedName>
</protein>
<reference evidence="2" key="1">
    <citation type="submission" date="2020-04" db="EMBL/GenBank/DDBJ databases">
        <authorList>
            <person name="Chiriac C."/>
            <person name="Salcher M."/>
            <person name="Ghai R."/>
            <person name="Kavagutti S V."/>
        </authorList>
    </citation>
    <scope>NUCLEOTIDE SEQUENCE</scope>
</reference>
<name>A0A6J5MEV1_9CAUD</name>
<accession>A0A6J5MEV1</accession>
<proteinExistence type="predicted"/>
<dbReference type="EMBL" id="LR796420">
    <property type="protein sequence ID" value="CAB4143640.1"/>
    <property type="molecule type" value="Genomic_DNA"/>
</dbReference>
<gene>
    <name evidence="2" type="ORF">UFOVP449_239</name>
</gene>
<sequence>MQLTFRFLLLAIHLALIAIGLNYLGEIMSRPYDILIVLLGGVIYSLVIIAFILHIKNFLFFIKTKQ</sequence>
<feature type="transmembrane region" description="Helical" evidence="1">
    <location>
        <begin position="34"/>
        <end position="55"/>
    </location>
</feature>
<keyword evidence="1" id="KW-1133">Transmembrane helix</keyword>
<evidence type="ECO:0000313" key="2">
    <source>
        <dbReference type="EMBL" id="CAB4143640.1"/>
    </source>
</evidence>
<evidence type="ECO:0000256" key="1">
    <source>
        <dbReference type="SAM" id="Phobius"/>
    </source>
</evidence>
<keyword evidence="1" id="KW-0472">Membrane</keyword>